<evidence type="ECO:0000256" key="5">
    <source>
        <dbReference type="ARBA" id="ARBA00047475"/>
    </source>
</evidence>
<name>A0A5S6R2Z6_TRIMR</name>
<organism evidence="7 8">
    <name type="scientific">Trichuris muris</name>
    <name type="common">Mouse whipworm</name>
    <dbReference type="NCBI Taxonomy" id="70415"/>
    <lineage>
        <taxon>Eukaryota</taxon>
        <taxon>Metazoa</taxon>
        <taxon>Ecdysozoa</taxon>
        <taxon>Nematoda</taxon>
        <taxon>Enoplea</taxon>
        <taxon>Dorylaimia</taxon>
        <taxon>Trichinellida</taxon>
        <taxon>Trichuridae</taxon>
        <taxon>Trichuris</taxon>
    </lineage>
</organism>
<dbReference type="Gene3D" id="3.40.50.2000">
    <property type="entry name" value="Glycogen Phosphorylase B"/>
    <property type="match status" value="1"/>
</dbReference>
<dbReference type="PANTHER" id="PTHR48043">
    <property type="entry name" value="EG:EG0003.4 PROTEIN-RELATED"/>
    <property type="match status" value="1"/>
</dbReference>
<dbReference type="Proteomes" id="UP000046395">
    <property type="component" value="Unassembled WGS sequence"/>
</dbReference>
<evidence type="ECO:0000256" key="1">
    <source>
        <dbReference type="ARBA" id="ARBA00009995"/>
    </source>
</evidence>
<dbReference type="CDD" id="cd03784">
    <property type="entry name" value="GT1_Gtf-like"/>
    <property type="match status" value="1"/>
</dbReference>
<dbReference type="EC" id="2.4.1.17" evidence="2"/>
<keyword evidence="4" id="KW-0808">Transferase</keyword>
<evidence type="ECO:0000256" key="4">
    <source>
        <dbReference type="ARBA" id="ARBA00022679"/>
    </source>
</evidence>
<dbReference type="InterPro" id="IPR002213">
    <property type="entry name" value="UDP_glucos_trans"/>
</dbReference>
<dbReference type="Pfam" id="PF00201">
    <property type="entry name" value="UDPGT"/>
    <property type="match status" value="1"/>
</dbReference>
<keyword evidence="7" id="KW-1185">Reference proteome</keyword>
<feature type="transmembrane region" description="Helical" evidence="6">
    <location>
        <begin position="454"/>
        <end position="473"/>
    </location>
</feature>
<reference evidence="8" key="1">
    <citation type="submission" date="2019-12" db="UniProtKB">
        <authorList>
            <consortium name="WormBaseParasite"/>
        </authorList>
    </citation>
    <scope>IDENTIFICATION</scope>
</reference>
<keyword evidence="6" id="KW-0472">Membrane</keyword>
<keyword evidence="6" id="KW-0812">Transmembrane</keyword>
<dbReference type="PANTHER" id="PTHR48043:SF145">
    <property type="entry name" value="FI06409P-RELATED"/>
    <property type="match status" value="1"/>
</dbReference>
<evidence type="ECO:0000256" key="6">
    <source>
        <dbReference type="SAM" id="Phobius"/>
    </source>
</evidence>
<dbReference type="FunFam" id="3.40.50.2000:FF:000021">
    <property type="entry name" value="UDP-glucuronosyltransferase"/>
    <property type="match status" value="1"/>
</dbReference>
<proteinExistence type="inferred from homology"/>
<sequence length="485" mass="54820">MFASRFANALTSNGHHVTTFLAPTTYEVEISDFPNKEDVFTIGSDIITGEYKSIERTTMREIVNGRSSVRQILQMMQRMQAMIVEACSAVANDSALLDRIRKHRYDVVVSYCLDVCILGLVAQVHSGKIICISAGTYITDLAELMMAIPTYPSYTPHMLTAMTDAMTFPERALNMIIQWVARTILRLPGTMYNREIHFLRHMFNWTIGSIDELSQADALFMNGEQFIDLPRPILHDVVYMGDPESSSTKDLSDEWHKLLNQSTNGIILFSLGSVVKAKWLEEKLKEELLNAFERFPEFTVVWKLDDTSFLERHNLPSHVHVFDWVPQRQLLNSRKVKLFITHAGYNSLLEVTLAGVPVILIPLFGDQPGNAARAVRHGLGLQLQVTGITADILEEKIKQVLSNERIATRAKAFSAMLRDKIMPTDQLIAKRFEQMANGRRDLPKIKNLSFPVKFCLDVIALIGVLIGALAFVAHSEYAAERNVRH</sequence>
<accession>A0A5S6R2Z6</accession>
<protein>
    <recommendedName>
        <fullName evidence="2">glucuronosyltransferase</fullName>
        <ecNumber evidence="2">2.4.1.17</ecNumber>
    </recommendedName>
</protein>
<evidence type="ECO:0000256" key="2">
    <source>
        <dbReference type="ARBA" id="ARBA00012544"/>
    </source>
</evidence>
<evidence type="ECO:0000256" key="3">
    <source>
        <dbReference type="ARBA" id="ARBA00022676"/>
    </source>
</evidence>
<keyword evidence="6" id="KW-1133">Transmembrane helix</keyword>
<dbReference type="WBParaSite" id="TMUE_3000014011.1">
    <property type="protein sequence ID" value="TMUE_3000014011.1"/>
    <property type="gene ID" value="WBGene00290976"/>
</dbReference>
<keyword evidence="3" id="KW-0328">Glycosyltransferase</keyword>
<dbReference type="InterPro" id="IPR050271">
    <property type="entry name" value="UDP-glycosyltransferase"/>
</dbReference>
<evidence type="ECO:0000313" key="8">
    <source>
        <dbReference type="WBParaSite" id="TMUE_3000014011.1"/>
    </source>
</evidence>
<dbReference type="GO" id="GO:0015020">
    <property type="term" value="F:glucuronosyltransferase activity"/>
    <property type="evidence" value="ECO:0007669"/>
    <property type="project" value="UniProtKB-EC"/>
</dbReference>
<dbReference type="SUPFAM" id="SSF53756">
    <property type="entry name" value="UDP-Glycosyltransferase/glycogen phosphorylase"/>
    <property type="match status" value="1"/>
</dbReference>
<comment type="catalytic activity">
    <reaction evidence="5">
        <text>glucuronate acceptor + UDP-alpha-D-glucuronate = acceptor beta-D-glucuronoside + UDP + H(+)</text>
        <dbReference type="Rhea" id="RHEA:21032"/>
        <dbReference type="ChEBI" id="CHEBI:15378"/>
        <dbReference type="ChEBI" id="CHEBI:58052"/>
        <dbReference type="ChEBI" id="CHEBI:58223"/>
        <dbReference type="ChEBI" id="CHEBI:132367"/>
        <dbReference type="ChEBI" id="CHEBI:132368"/>
        <dbReference type="EC" id="2.4.1.17"/>
    </reaction>
</comment>
<dbReference type="AlphaFoldDB" id="A0A5S6R2Z6"/>
<evidence type="ECO:0000313" key="7">
    <source>
        <dbReference type="Proteomes" id="UP000046395"/>
    </source>
</evidence>
<dbReference type="STRING" id="70415.A0A5S6R2Z6"/>
<comment type="similarity">
    <text evidence="1">Belongs to the UDP-glycosyltransferase family.</text>
</comment>